<organism evidence="2">
    <name type="scientific">Anopheles triannulatus</name>
    <dbReference type="NCBI Taxonomy" id="58253"/>
    <lineage>
        <taxon>Eukaryota</taxon>
        <taxon>Metazoa</taxon>
        <taxon>Ecdysozoa</taxon>
        <taxon>Arthropoda</taxon>
        <taxon>Hexapoda</taxon>
        <taxon>Insecta</taxon>
        <taxon>Pterygota</taxon>
        <taxon>Neoptera</taxon>
        <taxon>Endopterygota</taxon>
        <taxon>Diptera</taxon>
        <taxon>Nematocera</taxon>
        <taxon>Culicoidea</taxon>
        <taxon>Culicidae</taxon>
        <taxon>Anophelinae</taxon>
        <taxon>Anopheles</taxon>
    </lineage>
</organism>
<feature type="chain" id="PRO_5014837528" evidence="1">
    <location>
        <begin position="16"/>
        <end position="167"/>
    </location>
</feature>
<dbReference type="EMBL" id="GGFK01013359">
    <property type="protein sequence ID" value="MBW46680.1"/>
    <property type="molecule type" value="Transcribed_RNA"/>
</dbReference>
<keyword evidence="1" id="KW-0732">Signal</keyword>
<sequence>MMLLLLLLMAVYGAANRFSSALLAGPYCCSVQPKAYYERLRTYSNAGYYVADRGHTLTANDGVELVHAHTHTHADSHPHVNTHKQSLQLSAEHPRRLAHRHYWVDTNTYTHKRAHTHTRPSGGACCCCCCCCWLSLLVVVACTTSPGEVLARRVSCKWFPGRPTVRD</sequence>
<feature type="signal peptide" evidence="1">
    <location>
        <begin position="1"/>
        <end position="15"/>
    </location>
</feature>
<accession>A0A2M4B0X4</accession>
<name>A0A2M4B0X4_9DIPT</name>
<dbReference type="AlphaFoldDB" id="A0A2M4B0X4"/>
<proteinExistence type="predicted"/>
<evidence type="ECO:0000256" key="1">
    <source>
        <dbReference type="SAM" id="SignalP"/>
    </source>
</evidence>
<protein>
    <submittedName>
        <fullName evidence="2">Putative secreted protein</fullName>
    </submittedName>
</protein>
<evidence type="ECO:0000313" key="2">
    <source>
        <dbReference type="EMBL" id="MBW46680.1"/>
    </source>
</evidence>
<reference evidence="2" key="1">
    <citation type="submission" date="2018-01" db="EMBL/GenBank/DDBJ databases">
        <title>An insight into the sialome of Amazonian anophelines.</title>
        <authorList>
            <person name="Ribeiro J.M."/>
            <person name="Scarpassa V."/>
            <person name="Calvo E."/>
        </authorList>
    </citation>
    <scope>NUCLEOTIDE SEQUENCE</scope>
    <source>
        <tissue evidence="2">Salivary glands</tissue>
    </source>
</reference>